<evidence type="ECO:0000256" key="2">
    <source>
        <dbReference type="SAM" id="MobiDB-lite"/>
    </source>
</evidence>
<dbReference type="AlphaFoldDB" id="A0A7U2F677"/>
<dbReference type="Proteomes" id="UP000663193">
    <property type="component" value="Chromosome 9"/>
</dbReference>
<evidence type="ECO:0008006" key="7">
    <source>
        <dbReference type="Google" id="ProtNLM"/>
    </source>
</evidence>
<dbReference type="OrthoDB" id="6513042at2759"/>
<feature type="domain" description="DNA2/NAM7 helicase helicase" evidence="3">
    <location>
        <begin position="427"/>
        <end position="515"/>
    </location>
</feature>
<keyword evidence="1" id="KW-0378">Hydrolase</keyword>
<protein>
    <recommendedName>
        <fullName evidence="7">RNA helicase</fullName>
    </recommendedName>
</protein>
<dbReference type="SUPFAM" id="SSF52540">
    <property type="entry name" value="P-loop containing nucleoside triphosphate hydrolases"/>
    <property type="match status" value="1"/>
</dbReference>
<dbReference type="InterPro" id="IPR045055">
    <property type="entry name" value="DNA2/NAM7-like"/>
</dbReference>
<evidence type="ECO:0000259" key="3">
    <source>
        <dbReference type="Pfam" id="PF13086"/>
    </source>
</evidence>
<evidence type="ECO:0000256" key="1">
    <source>
        <dbReference type="ARBA" id="ARBA00022806"/>
    </source>
</evidence>
<evidence type="ECO:0000313" key="5">
    <source>
        <dbReference type="EMBL" id="QRC99112.1"/>
    </source>
</evidence>
<dbReference type="Gene3D" id="3.40.50.300">
    <property type="entry name" value="P-loop containing nucleotide triphosphate hydrolases"/>
    <property type="match status" value="2"/>
</dbReference>
<dbReference type="VEuPathDB" id="FungiDB:JI435_064510"/>
<dbReference type="FunFam" id="3.40.50.300:FF:006154">
    <property type="entry name" value="Predicted protein"/>
    <property type="match status" value="1"/>
</dbReference>
<feature type="region of interest" description="Disordered" evidence="2">
    <location>
        <begin position="1"/>
        <end position="106"/>
    </location>
</feature>
<keyword evidence="6" id="KW-1185">Reference proteome</keyword>
<dbReference type="GO" id="GO:0004386">
    <property type="term" value="F:helicase activity"/>
    <property type="evidence" value="ECO:0007669"/>
    <property type="project" value="InterPro"/>
</dbReference>
<keyword evidence="1" id="KW-0547">Nucleotide-binding</keyword>
<reference evidence="6" key="1">
    <citation type="journal article" date="2021" name="BMC Genomics">
        <title>Chromosome-level genome assembly and manually-curated proteome of model necrotroph Parastagonospora nodorum Sn15 reveals a genome-wide trove of candidate effector homologs, and redundancy of virulence-related functions within an accessory chromosome.</title>
        <authorList>
            <person name="Bertazzoni S."/>
            <person name="Jones D.A.B."/>
            <person name="Phan H.T."/>
            <person name="Tan K.-C."/>
            <person name="Hane J.K."/>
        </authorList>
    </citation>
    <scope>NUCLEOTIDE SEQUENCE [LARGE SCALE GENOMIC DNA]</scope>
    <source>
        <strain evidence="6">SN15 / ATCC MYA-4574 / FGSC 10173)</strain>
    </source>
</reference>
<feature type="domain" description="DNA2/NAM7 helicase-like C-terminal" evidence="4">
    <location>
        <begin position="694"/>
        <end position="876"/>
    </location>
</feature>
<keyword evidence="1" id="KW-0067">ATP-binding</keyword>
<dbReference type="PANTHER" id="PTHR10887:SF322">
    <property type="entry name" value="HELICASE MOV-10"/>
    <property type="match status" value="1"/>
</dbReference>
<name>A0A7U2F677_PHANO</name>
<dbReference type="InterPro" id="IPR041679">
    <property type="entry name" value="DNA2/NAM7-like_C"/>
</dbReference>
<feature type="compositionally biased region" description="Low complexity" evidence="2">
    <location>
        <begin position="84"/>
        <end position="95"/>
    </location>
</feature>
<dbReference type="Pfam" id="PF13086">
    <property type="entry name" value="AAA_11"/>
    <property type="match status" value="1"/>
</dbReference>
<feature type="compositionally biased region" description="Polar residues" evidence="2">
    <location>
        <begin position="96"/>
        <end position="106"/>
    </location>
</feature>
<evidence type="ECO:0000313" key="6">
    <source>
        <dbReference type="Proteomes" id="UP000663193"/>
    </source>
</evidence>
<accession>A0A7U2F677</accession>
<evidence type="ECO:0000259" key="4">
    <source>
        <dbReference type="Pfam" id="PF13087"/>
    </source>
</evidence>
<dbReference type="InterPro" id="IPR027417">
    <property type="entry name" value="P-loop_NTPase"/>
</dbReference>
<keyword evidence="1" id="KW-0347">Helicase</keyword>
<gene>
    <name evidence="5" type="ORF">JI435_064510</name>
</gene>
<dbReference type="InterPro" id="IPR041677">
    <property type="entry name" value="DNA2/NAM7_AAA_11"/>
</dbReference>
<dbReference type="Pfam" id="PF13087">
    <property type="entry name" value="AAA_12"/>
    <property type="match status" value="1"/>
</dbReference>
<dbReference type="EMBL" id="CP069031">
    <property type="protein sequence ID" value="QRC99112.1"/>
    <property type="molecule type" value="Genomic_DNA"/>
</dbReference>
<dbReference type="PANTHER" id="PTHR10887">
    <property type="entry name" value="DNA2/NAM7 HELICASE FAMILY"/>
    <property type="match status" value="1"/>
</dbReference>
<feature type="region of interest" description="Disordered" evidence="2">
    <location>
        <begin position="959"/>
        <end position="980"/>
    </location>
</feature>
<feature type="compositionally biased region" description="Acidic residues" evidence="2">
    <location>
        <begin position="963"/>
        <end position="980"/>
    </location>
</feature>
<sequence length="980" mass="109349">MASWAKVASLNAPRVTGNTKPKPITDKSNESPTPREVGNSKRSDQCTPSSHVAVPTIPIRKKHITTPPNLPVSITNESSRKKPSLAPLASPESASVQKVDSVTSSTPPLVQLSREYDVYARPFVPLAWLKINLEPPVRTTIAQSRHRIDYHGYVSTFCGTHLLPNRPETTTGSEARAIGLAELTAPLYQNYFLASLHRECAAVQRENESHALYRVPLYLTGMVTEDPIWALNIPGLREDSPFLEMGDMLQLRQLWISNYGNITDVPMLVDGSESLFGQAMFLQGWTGVQYDACVYGVNRAKEFVYLKANDLGFLHDYRPVPMGVNVLFPLKQSKIDTQQRTLRFIASQLDMVDPSQMHTQQSVADGDFDDFNDVAAKSNASSKATGQGKETMQNTWIQRMLFPTEAHGEMQTELRRIPHRALFDHAINYEQAHAVSSICTRDYGTLPYLISGPPGTGKTKTLVETAMQLFNTSEAPHTLICAPSEAAADTLALRLKKYLSNEQLFRLIRPGRNDTEVPGELTQYCYMTYDMFSLPPIKTMMAYNIVVTSCQDAGILFDARLTNDDLWHIERNMLATFHPEDQVATPRLHWGALLIDEAAQATEIDLLAAISVACPPSSYPTDLPQPLFIMAGDENQLGPKTASRDPHFSKSLFARLRERPLYKNHPLSRSSVKPSAAPPVLKKNMLPIIYPPFTNLIRNYRSHPAILSVPSSLFYNDTLIPESPPPNTPLQTSPLWRGRKWPVLFVPNTAPDEIERDGGGWYNIAEAHIACSIAQQLIRDSGVAQKDICIMSPFAAQVKLLRSRIRSQQYGLWEVNIGPLEAFQGLEKRVVIVCTTRTRARFLAEDERRGLGIVQQKRKMNVALTRAKEALFVVGNPGILVRDECWKTWLAFCWRNGLVDDRGEGWDGDAEGFGEGNVGVLERALVAKEDSVGETGKVLGKGAEGLDMSRDYEVWMDSLREALDEESEDTDEEEEEDGEE</sequence>
<organism evidence="5 6">
    <name type="scientific">Phaeosphaeria nodorum (strain SN15 / ATCC MYA-4574 / FGSC 10173)</name>
    <name type="common">Glume blotch fungus</name>
    <name type="synonym">Parastagonospora nodorum</name>
    <dbReference type="NCBI Taxonomy" id="321614"/>
    <lineage>
        <taxon>Eukaryota</taxon>
        <taxon>Fungi</taxon>
        <taxon>Dikarya</taxon>
        <taxon>Ascomycota</taxon>
        <taxon>Pezizomycotina</taxon>
        <taxon>Dothideomycetes</taxon>
        <taxon>Pleosporomycetidae</taxon>
        <taxon>Pleosporales</taxon>
        <taxon>Pleosporineae</taxon>
        <taxon>Phaeosphaeriaceae</taxon>
        <taxon>Parastagonospora</taxon>
    </lineage>
</organism>
<dbReference type="CDD" id="cd18808">
    <property type="entry name" value="SF1_C_Upf1"/>
    <property type="match status" value="1"/>
</dbReference>
<proteinExistence type="predicted"/>
<dbReference type="InterPro" id="IPR047187">
    <property type="entry name" value="SF1_C_Upf1"/>
</dbReference>